<name>A0A0C3NQW9_PISTI</name>
<dbReference type="AlphaFoldDB" id="A0A0C3NQW9"/>
<organism evidence="1 2">
    <name type="scientific">Pisolithus tinctorius Marx 270</name>
    <dbReference type="NCBI Taxonomy" id="870435"/>
    <lineage>
        <taxon>Eukaryota</taxon>
        <taxon>Fungi</taxon>
        <taxon>Dikarya</taxon>
        <taxon>Basidiomycota</taxon>
        <taxon>Agaricomycotina</taxon>
        <taxon>Agaricomycetes</taxon>
        <taxon>Agaricomycetidae</taxon>
        <taxon>Boletales</taxon>
        <taxon>Sclerodermatineae</taxon>
        <taxon>Pisolithaceae</taxon>
        <taxon>Pisolithus</taxon>
    </lineage>
</organism>
<evidence type="ECO:0000313" key="2">
    <source>
        <dbReference type="Proteomes" id="UP000054217"/>
    </source>
</evidence>
<gene>
    <name evidence="1" type="ORF">M404DRAFT_1005750</name>
</gene>
<keyword evidence="2" id="KW-1185">Reference proteome</keyword>
<dbReference type="InParanoid" id="A0A0C3NQW9"/>
<proteinExistence type="predicted"/>
<sequence>MSDGMICIPQCGCDRGRSQRGPVLHPSPSCCIATAVHSSPRKGCLDWKDRDSENV</sequence>
<reference evidence="1 2" key="1">
    <citation type="submission" date="2014-04" db="EMBL/GenBank/DDBJ databases">
        <authorList>
            <consortium name="DOE Joint Genome Institute"/>
            <person name="Kuo A."/>
            <person name="Kohler A."/>
            <person name="Costa M.D."/>
            <person name="Nagy L.G."/>
            <person name="Floudas D."/>
            <person name="Copeland A."/>
            <person name="Barry K.W."/>
            <person name="Cichocki N."/>
            <person name="Veneault-Fourrey C."/>
            <person name="LaButti K."/>
            <person name="Lindquist E.A."/>
            <person name="Lipzen A."/>
            <person name="Lundell T."/>
            <person name="Morin E."/>
            <person name="Murat C."/>
            <person name="Sun H."/>
            <person name="Tunlid A."/>
            <person name="Henrissat B."/>
            <person name="Grigoriev I.V."/>
            <person name="Hibbett D.S."/>
            <person name="Martin F."/>
            <person name="Nordberg H.P."/>
            <person name="Cantor M.N."/>
            <person name="Hua S.X."/>
        </authorList>
    </citation>
    <scope>NUCLEOTIDE SEQUENCE [LARGE SCALE GENOMIC DNA]</scope>
    <source>
        <strain evidence="1 2">Marx 270</strain>
    </source>
</reference>
<dbReference type="HOGENOM" id="CLU_3033396_0_0_1"/>
<protein>
    <submittedName>
        <fullName evidence="1">Uncharacterized protein</fullName>
    </submittedName>
</protein>
<dbReference type="Proteomes" id="UP000054217">
    <property type="component" value="Unassembled WGS sequence"/>
</dbReference>
<evidence type="ECO:0000313" key="1">
    <source>
        <dbReference type="EMBL" id="KIN97900.1"/>
    </source>
</evidence>
<accession>A0A0C3NQW9</accession>
<dbReference type="EMBL" id="KN832022">
    <property type="protein sequence ID" value="KIN97900.1"/>
    <property type="molecule type" value="Genomic_DNA"/>
</dbReference>
<reference evidence="2" key="2">
    <citation type="submission" date="2015-01" db="EMBL/GenBank/DDBJ databases">
        <title>Evolutionary Origins and Diversification of the Mycorrhizal Mutualists.</title>
        <authorList>
            <consortium name="DOE Joint Genome Institute"/>
            <consortium name="Mycorrhizal Genomics Consortium"/>
            <person name="Kohler A."/>
            <person name="Kuo A."/>
            <person name="Nagy L.G."/>
            <person name="Floudas D."/>
            <person name="Copeland A."/>
            <person name="Barry K.W."/>
            <person name="Cichocki N."/>
            <person name="Veneault-Fourrey C."/>
            <person name="LaButti K."/>
            <person name="Lindquist E.A."/>
            <person name="Lipzen A."/>
            <person name="Lundell T."/>
            <person name="Morin E."/>
            <person name="Murat C."/>
            <person name="Riley R."/>
            <person name="Ohm R."/>
            <person name="Sun H."/>
            <person name="Tunlid A."/>
            <person name="Henrissat B."/>
            <person name="Grigoriev I.V."/>
            <person name="Hibbett D.S."/>
            <person name="Martin F."/>
        </authorList>
    </citation>
    <scope>NUCLEOTIDE SEQUENCE [LARGE SCALE GENOMIC DNA]</scope>
    <source>
        <strain evidence="2">Marx 270</strain>
    </source>
</reference>